<comment type="caution">
    <text evidence="8">The sequence shown here is derived from an EMBL/GenBank/DDBJ whole genome shotgun (WGS) entry which is preliminary data.</text>
</comment>
<dbReference type="GO" id="GO:0003677">
    <property type="term" value="F:DNA binding"/>
    <property type="evidence" value="ECO:0007669"/>
    <property type="project" value="UniProtKB-KW"/>
</dbReference>
<evidence type="ECO:0000256" key="3">
    <source>
        <dbReference type="ARBA" id="ARBA00023082"/>
    </source>
</evidence>
<dbReference type="InterPro" id="IPR013325">
    <property type="entry name" value="RNA_pol_sigma_r2"/>
</dbReference>
<dbReference type="GO" id="GO:0006352">
    <property type="term" value="P:DNA-templated transcription initiation"/>
    <property type="evidence" value="ECO:0007669"/>
    <property type="project" value="InterPro"/>
</dbReference>
<keyword evidence="9" id="KW-1185">Reference proteome</keyword>
<sequence length="184" mass="20992">MTDKEFDLCIQKILGKDKNGLKDIYTCYGTLVYRQMLAVVKSPQDAEDLTSDLFLRLWETAAQYRSGTGHKRYITVMARNMAIDFLRKTKHVEYTIDDENVYTEEQADPEAPTDVQVESGMAFSQALETLNDAEKEIINLRVGFDMTFKEISEALGIPLGTVAWRYRQALNKLKKTVKEGSIYG</sequence>
<keyword evidence="3" id="KW-0731">Sigma factor</keyword>
<feature type="domain" description="RNA polymerase sigma-70 region 4" evidence="7">
    <location>
        <begin position="126"/>
        <end position="175"/>
    </location>
</feature>
<dbReference type="EMBL" id="ADKM02000008">
    <property type="protein sequence ID" value="EGC04776.1"/>
    <property type="molecule type" value="Genomic_DNA"/>
</dbReference>
<reference evidence="8 9" key="1">
    <citation type="submission" date="2011-02" db="EMBL/GenBank/DDBJ databases">
        <authorList>
            <person name="Nelson K.E."/>
            <person name="Sutton G."/>
            <person name="Torralba M."/>
            <person name="Durkin S."/>
            <person name="Harkins D."/>
            <person name="Montgomery R."/>
            <person name="Ziemer C."/>
            <person name="Klaassens E."/>
            <person name="Ocuiv P."/>
            <person name="Morrison M."/>
        </authorList>
    </citation>
    <scope>NUCLEOTIDE SEQUENCE [LARGE SCALE GENOMIC DNA]</scope>
    <source>
        <strain evidence="8 9">8</strain>
    </source>
</reference>
<dbReference type="eggNOG" id="COG1595">
    <property type="taxonomic scope" value="Bacteria"/>
</dbReference>
<dbReference type="CDD" id="cd06171">
    <property type="entry name" value="Sigma70_r4"/>
    <property type="match status" value="1"/>
</dbReference>
<dbReference type="InterPro" id="IPR039425">
    <property type="entry name" value="RNA_pol_sigma-70-like"/>
</dbReference>
<evidence type="ECO:0000256" key="2">
    <source>
        <dbReference type="ARBA" id="ARBA00023015"/>
    </source>
</evidence>
<dbReference type="GO" id="GO:0016987">
    <property type="term" value="F:sigma factor activity"/>
    <property type="evidence" value="ECO:0007669"/>
    <property type="project" value="UniProtKB-KW"/>
</dbReference>
<comment type="similarity">
    <text evidence="1">Belongs to the sigma-70 factor family. ECF subfamily.</text>
</comment>
<dbReference type="InterPro" id="IPR013324">
    <property type="entry name" value="RNA_pol_sigma_r3/r4-like"/>
</dbReference>
<evidence type="ECO:0000313" key="8">
    <source>
        <dbReference type="EMBL" id="EGC04776.1"/>
    </source>
</evidence>
<feature type="domain" description="RNA polymerase sigma-70 region 2" evidence="6">
    <location>
        <begin position="24"/>
        <end position="90"/>
    </location>
</feature>
<evidence type="ECO:0000259" key="6">
    <source>
        <dbReference type="Pfam" id="PF04542"/>
    </source>
</evidence>
<dbReference type="Gene3D" id="1.10.1740.10">
    <property type="match status" value="1"/>
</dbReference>
<dbReference type="SUPFAM" id="SSF88659">
    <property type="entry name" value="Sigma3 and sigma4 domains of RNA polymerase sigma factors"/>
    <property type="match status" value="1"/>
</dbReference>
<dbReference type="STRING" id="246199.CUS_6164"/>
<accession>E9S7F3</accession>
<dbReference type="InterPro" id="IPR007627">
    <property type="entry name" value="RNA_pol_sigma70_r2"/>
</dbReference>
<evidence type="ECO:0000256" key="5">
    <source>
        <dbReference type="ARBA" id="ARBA00023163"/>
    </source>
</evidence>
<dbReference type="AlphaFoldDB" id="E9S7F3"/>
<keyword evidence="5" id="KW-0804">Transcription</keyword>
<dbReference type="InterPro" id="IPR036388">
    <property type="entry name" value="WH-like_DNA-bd_sf"/>
</dbReference>
<dbReference type="Pfam" id="PF04545">
    <property type="entry name" value="Sigma70_r4"/>
    <property type="match status" value="1"/>
</dbReference>
<keyword evidence="2" id="KW-0805">Transcription regulation</keyword>
<keyword evidence="4" id="KW-0238">DNA-binding</keyword>
<name>E9S7F3_RUMAL</name>
<dbReference type="NCBIfam" id="TIGR02937">
    <property type="entry name" value="sigma70-ECF"/>
    <property type="match status" value="1"/>
</dbReference>
<dbReference type="Pfam" id="PF04542">
    <property type="entry name" value="Sigma70_r2"/>
    <property type="match status" value="1"/>
</dbReference>
<dbReference type="InterPro" id="IPR007630">
    <property type="entry name" value="RNA_pol_sigma70_r4"/>
</dbReference>
<dbReference type="InterPro" id="IPR014284">
    <property type="entry name" value="RNA_pol_sigma-70_dom"/>
</dbReference>
<evidence type="ECO:0000259" key="7">
    <source>
        <dbReference type="Pfam" id="PF04545"/>
    </source>
</evidence>
<gene>
    <name evidence="8" type="ORF">CUS_6164</name>
</gene>
<dbReference type="Proteomes" id="UP000004259">
    <property type="component" value="Unassembled WGS sequence"/>
</dbReference>
<proteinExistence type="inferred from homology"/>
<evidence type="ECO:0000256" key="4">
    <source>
        <dbReference type="ARBA" id="ARBA00023125"/>
    </source>
</evidence>
<dbReference type="PANTHER" id="PTHR43133:SF8">
    <property type="entry name" value="RNA POLYMERASE SIGMA FACTOR HI_1459-RELATED"/>
    <property type="match status" value="1"/>
</dbReference>
<protein>
    <submittedName>
        <fullName evidence="8">Sigma-70, region 4</fullName>
    </submittedName>
</protein>
<evidence type="ECO:0000313" key="9">
    <source>
        <dbReference type="Proteomes" id="UP000004259"/>
    </source>
</evidence>
<evidence type="ECO:0000256" key="1">
    <source>
        <dbReference type="ARBA" id="ARBA00010641"/>
    </source>
</evidence>
<dbReference type="SUPFAM" id="SSF88946">
    <property type="entry name" value="Sigma2 domain of RNA polymerase sigma factors"/>
    <property type="match status" value="1"/>
</dbReference>
<dbReference type="PANTHER" id="PTHR43133">
    <property type="entry name" value="RNA POLYMERASE ECF-TYPE SIGMA FACTO"/>
    <property type="match status" value="1"/>
</dbReference>
<dbReference type="Gene3D" id="1.10.10.10">
    <property type="entry name" value="Winged helix-like DNA-binding domain superfamily/Winged helix DNA-binding domain"/>
    <property type="match status" value="1"/>
</dbReference>
<organism evidence="8 9">
    <name type="scientific">Ruminococcus albus 8</name>
    <dbReference type="NCBI Taxonomy" id="246199"/>
    <lineage>
        <taxon>Bacteria</taxon>
        <taxon>Bacillati</taxon>
        <taxon>Bacillota</taxon>
        <taxon>Clostridia</taxon>
        <taxon>Eubacteriales</taxon>
        <taxon>Oscillospiraceae</taxon>
        <taxon>Ruminococcus</taxon>
    </lineage>
</organism>